<evidence type="ECO:0000256" key="12">
    <source>
        <dbReference type="ARBA" id="ARBA00048798"/>
    </source>
</evidence>
<dbReference type="InterPro" id="IPR033939">
    <property type="entry name" value="BCAT_family"/>
</dbReference>
<evidence type="ECO:0000256" key="7">
    <source>
        <dbReference type="ARBA" id="ARBA00022605"/>
    </source>
</evidence>
<dbReference type="InterPro" id="IPR043132">
    <property type="entry name" value="BCAT-like_C"/>
</dbReference>
<evidence type="ECO:0000313" key="17">
    <source>
        <dbReference type="EMBL" id="GAA0632719.1"/>
    </source>
</evidence>
<evidence type="ECO:0000256" key="8">
    <source>
        <dbReference type="ARBA" id="ARBA00022679"/>
    </source>
</evidence>
<dbReference type="InterPro" id="IPR001544">
    <property type="entry name" value="Aminotrans_IV"/>
</dbReference>
<keyword evidence="18" id="KW-1185">Reference proteome</keyword>
<dbReference type="PROSITE" id="PS00770">
    <property type="entry name" value="AA_TRANSFER_CLASS_4"/>
    <property type="match status" value="1"/>
</dbReference>
<comment type="pathway">
    <text evidence="4">Amino-acid biosynthesis; L-leucine biosynthesis; L-leucine from 3-methyl-2-oxobutanoate: step 4/4.</text>
</comment>
<dbReference type="CDD" id="cd01557">
    <property type="entry name" value="BCAT_beta_family"/>
    <property type="match status" value="1"/>
</dbReference>
<organism evidence="17 18">
    <name type="scientific">Sporichthya brevicatena</name>
    <dbReference type="NCBI Taxonomy" id="171442"/>
    <lineage>
        <taxon>Bacteria</taxon>
        <taxon>Bacillati</taxon>
        <taxon>Actinomycetota</taxon>
        <taxon>Actinomycetes</taxon>
        <taxon>Sporichthyales</taxon>
        <taxon>Sporichthyaceae</taxon>
        <taxon>Sporichthya</taxon>
    </lineage>
</organism>
<dbReference type="PIRSF" id="PIRSF006468">
    <property type="entry name" value="BCAT1"/>
    <property type="match status" value="1"/>
</dbReference>
<keyword evidence="9 15" id="KW-0663">Pyridoxal phosphate</keyword>
<dbReference type="InterPro" id="IPR043131">
    <property type="entry name" value="BCAT-like_N"/>
</dbReference>
<dbReference type="Gene3D" id="3.20.10.10">
    <property type="entry name" value="D-amino Acid Aminotransferase, subunit A, domain 2"/>
    <property type="match status" value="1"/>
</dbReference>
<evidence type="ECO:0000256" key="9">
    <source>
        <dbReference type="ARBA" id="ARBA00022898"/>
    </source>
</evidence>
<comment type="catalytic activity">
    <reaction evidence="12 16">
        <text>L-isoleucine + 2-oxoglutarate = (S)-3-methyl-2-oxopentanoate + L-glutamate</text>
        <dbReference type="Rhea" id="RHEA:24801"/>
        <dbReference type="ChEBI" id="CHEBI:16810"/>
        <dbReference type="ChEBI" id="CHEBI:29985"/>
        <dbReference type="ChEBI" id="CHEBI:35146"/>
        <dbReference type="ChEBI" id="CHEBI:58045"/>
        <dbReference type="EC" id="2.6.1.42"/>
    </reaction>
</comment>
<evidence type="ECO:0000256" key="14">
    <source>
        <dbReference type="RuleBase" id="RU004106"/>
    </source>
</evidence>
<dbReference type="NCBIfam" id="NF009897">
    <property type="entry name" value="PRK13357.1"/>
    <property type="match status" value="1"/>
</dbReference>
<proteinExistence type="inferred from homology"/>
<gene>
    <name evidence="17" type="ORF">GCM10009547_40690</name>
</gene>
<sequence length="364" mass="39434">MTTVGLDFHITPNPAPAPEARRADILADPGFGKYFTDHMVSVTWTPQQGWHDASLRPYGPISMDPATAVIHYAQSIFEGLKAYRHDDGSIVTFRPEQNAARFQRSAKRLALPELPTQIFVDAIDLLVRTDAAWVPTRAEQSLYLRPFMFASEVFLGVKPASHVSFYVIASPAGAYFAKGLKPVSIWISEEYTRAALGGTGAAKCAGNYAASLVAQQEAIENGCDQVVFLDAVERKWVEELGGMNLYFVHADGRIETPTLTGSILEGVTRDSILTLAADLGHEVVENRIAIDDWRAGVSSGEIVEVFACGTAAVVTPVGKLAWRGGELAMGDGEPGPVTSKIRNALLAIQHGHAEDKHGWLHKVV</sequence>
<keyword evidence="10 16" id="KW-0100">Branched-chain amino acid biosynthesis</keyword>
<evidence type="ECO:0000256" key="4">
    <source>
        <dbReference type="ARBA" id="ARBA00005072"/>
    </source>
</evidence>
<keyword evidence="8 16" id="KW-0808">Transferase</keyword>
<evidence type="ECO:0000256" key="1">
    <source>
        <dbReference type="ARBA" id="ARBA00001933"/>
    </source>
</evidence>
<evidence type="ECO:0000256" key="5">
    <source>
        <dbReference type="ARBA" id="ARBA00009320"/>
    </source>
</evidence>
<comment type="catalytic activity">
    <reaction evidence="11 16">
        <text>L-valine + 2-oxoglutarate = 3-methyl-2-oxobutanoate + L-glutamate</text>
        <dbReference type="Rhea" id="RHEA:24813"/>
        <dbReference type="ChEBI" id="CHEBI:11851"/>
        <dbReference type="ChEBI" id="CHEBI:16810"/>
        <dbReference type="ChEBI" id="CHEBI:29985"/>
        <dbReference type="ChEBI" id="CHEBI:57762"/>
        <dbReference type="EC" id="2.6.1.42"/>
    </reaction>
</comment>
<keyword evidence="6 16" id="KW-0032">Aminotransferase</keyword>
<dbReference type="Proteomes" id="UP001500957">
    <property type="component" value="Unassembled WGS sequence"/>
</dbReference>
<keyword evidence="7 16" id="KW-0028">Amino-acid biosynthesis</keyword>
<evidence type="ECO:0000256" key="16">
    <source>
        <dbReference type="RuleBase" id="RU004517"/>
    </source>
</evidence>
<comment type="pathway">
    <text evidence="2">Amino-acid biosynthesis; L-isoleucine biosynthesis; L-isoleucine from 2-oxobutanoate: step 4/4.</text>
</comment>
<evidence type="ECO:0000256" key="10">
    <source>
        <dbReference type="ARBA" id="ARBA00023304"/>
    </source>
</evidence>
<comment type="similarity">
    <text evidence="5 14">Belongs to the class-IV pyridoxal-phosphate-dependent aminotransferase family.</text>
</comment>
<evidence type="ECO:0000256" key="3">
    <source>
        <dbReference type="ARBA" id="ARBA00004931"/>
    </source>
</evidence>
<comment type="pathway">
    <text evidence="3">Amino-acid biosynthesis; L-valine biosynthesis; L-valine from pyruvate: step 4/4.</text>
</comment>
<dbReference type="InterPro" id="IPR005786">
    <property type="entry name" value="B_amino_transII"/>
</dbReference>
<reference evidence="17 18" key="1">
    <citation type="journal article" date="2019" name="Int. J. Syst. Evol. Microbiol.">
        <title>The Global Catalogue of Microorganisms (GCM) 10K type strain sequencing project: providing services to taxonomists for standard genome sequencing and annotation.</title>
        <authorList>
            <consortium name="The Broad Institute Genomics Platform"/>
            <consortium name="The Broad Institute Genome Sequencing Center for Infectious Disease"/>
            <person name="Wu L."/>
            <person name="Ma J."/>
        </authorList>
    </citation>
    <scope>NUCLEOTIDE SEQUENCE [LARGE SCALE GENOMIC DNA]</scope>
    <source>
        <strain evidence="17 18">JCM 10671</strain>
    </source>
</reference>
<evidence type="ECO:0000256" key="6">
    <source>
        <dbReference type="ARBA" id="ARBA00022576"/>
    </source>
</evidence>
<dbReference type="EC" id="2.6.1.42" evidence="16"/>
<dbReference type="EMBL" id="BAAAHE010000044">
    <property type="protein sequence ID" value="GAA0632719.1"/>
    <property type="molecule type" value="Genomic_DNA"/>
</dbReference>
<dbReference type="Gene3D" id="3.30.470.10">
    <property type="match status" value="1"/>
</dbReference>
<dbReference type="NCBIfam" id="TIGR01123">
    <property type="entry name" value="ilvE_II"/>
    <property type="match status" value="1"/>
</dbReference>
<dbReference type="Pfam" id="PF01063">
    <property type="entry name" value="Aminotran_4"/>
    <property type="match status" value="1"/>
</dbReference>
<comment type="caution">
    <text evidence="17">The sequence shown here is derived from an EMBL/GenBank/DDBJ whole genome shotgun (WGS) entry which is preliminary data.</text>
</comment>
<evidence type="ECO:0000313" key="18">
    <source>
        <dbReference type="Proteomes" id="UP001500957"/>
    </source>
</evidence>
<name>A0ABN1H878_9ACTN</name>
<accession>A0ABN1H878</accession>
<comment type="catalytic activity">
    <reaction evidence="13 16">
        <text>L-leucine + 2-oxoglutarate = 4-methyl-2-oxopentanoate + L-glutamate</text>
        <dbReference type="Rhea" id="RHEA:18321"/>
        <dbReference type="ChEBI" id="CHEBI:16810"/>
        <dbReference type="ChEBI" id="CHEBI:17865"/>
        <dbReference type="ChEBI" id="CHEBI:29985"/>
        <dbReference type="ChEBI" id="CHEBI:57427"/>
        <dbReference type="EC" id="2.6.1.42"/>
    </reaction>
</comment>
<dbReference type="PANTHER" id="PTHR11825">
    <property type="entry name" value="SUBGROUP IIII AMINOTRANSFERASE"/>
    <property type="match status" value="1"/>
</dbReference>
<dbReference type="GO" id="GO:0008483">
    <property type="term" value="F:transaminase activity"/>
    <property type="evidence" value="ECO:0007669"/>
    <property type="project" value="UniProtKB-KW"/>
</dbReference>
<dbReference type="InterPro" id="IPR036038">
    <property type="entry name" value="Aminotransferase-like"/>
</dbReference>
<evidence type="ECO:0000256" key="2">
    <source>
        <dbReference type="ARBA" id="ARBA00004824"/>
    </source>
</evidence>
<dbReference type="PANTHER" id="PTHR11825:SF44">
    <property type="entry name" value="BRANCHED-CHAIN-AMINO-ACID AMINOTRANSFERASE"/>
    <property type="match status" value="1"/>
</dbReference>
<dbReference type="RefSeq" id="WP_344608192.1">
    <property type="nucleotide sequence ID" value="NZ_BAAAHE010000044.1"/>
</dbReference>
<evidence type="ECO:0000256" key="11">
    <source>
        <dbReference type="ARBA" id="ARBA00048212"/>
    </source>
</evidence>
<evidence type="ECO:0000256" key="15">
    <source>
        <dbReference type="RuleBase" id="RU004516"/>
    </source>
</evidence>
<dbReference type="SUPFAM" id="SSF56752">
    <property type="entry name" value="D-aminoacid aminotransferase-like PLP-dependent enzymes"/>
    <property type="match status" value="1"/>
</dbReference>
<dbReference type="InterPro" id="IPR018300">
    <property type="entry name" value="Aminotrans_IV_CS"/>
</dbReference>
<protein>
    <recommendedName>
        <fullName evidence="16">Branched-chain-amino-acid aminotransferase</fullName>
        <ecNumber evidence="16">2.6.1.42</ecNumber>
    </recommendedName>
</protein>
<evidence type="ECO:0000256" key="13">
    <source>
        <dbReference type="ARBA" id="ARBA00049229"/>
    </source>
</evidence>
<comment type="cofactor">
    <cofactor evidence="1 15">
        <name>pyridoxal 5'-phosphate</name>
        <dbReference type="ChEBI" id="CHEBI:597326"/>
    </cofactor>
</comment>